<dbReference type="EMBL" id="CP021558">
    <property type="protein sequence ID" value="AUE03132.1"/>
    <property type="molecule type" value="Genomic_DNA"/>
</dbReference>
<sequence>MTDMGLENLIDAAYRAAGYGPEDQWERPMPDQLEREQADRRALIRLDRTHDDAWTIRWRATGPGRRRGNGDGTVIPAYSTRMAGERLAALLDALDWWLATGHADRLDEWA</sequence>
<evidence type="ECO:0000313" key="2">
    <source>
        <dbReference type="Proteomes" id="UP000232491"/>
    </source>
</evidence>
<dbReference type="AlphaFoldDB" id="A0A2K9B1I5"/>
<proteinExistence type="predicted"/>
<accession>A0A2K9B1I5</accession>
<name>A0A2K9B1I5_BIFBR</name>
<reference evidence="1 2" key="1">
    <citation type="submission" date="2017-05" db="EMBL/GenBank/DDBJ databases">
        <title>Comparative genomics and methylome analysis of the gut commensal Bifidobacterium breve.</title>
        <authorList>
            <person name="Bottacini F."/>
            <person name="Morrissey R."/>
            <person name="Roberts R.J."/>
            <person name="James K."/>
            <person name="van Breen J."/>
            <person name="Egan M."/>
            <person name="Lambert J."/>
            <person name="van Limpt K."/>
            <person name="Stanton C."/>
            <person name="Knol J."/>
            <person name="O' Connell Motherway M."/>
            <person name="van Sinderen D."/>
        </authorList>
    </citation>
    <scope>NUCLEOTIDE SEQUENCE [LARGE SCALE GENOMIC DNA]</scope>
    <source>
        <strain evidence="1 2">215W447a</strain>
    </source>
</reference>
<protein>
    <submittedName>
        <fullName evidence="1">Uncharacterized protein</fullName>
    </submittedName>
</protein>
<evidence type="ECO:0000313" key="1">
    <source>
        <dbReference type="EMBL" id="AUE03132.1"/>
    </source>
</evidence>
<dbReference type="Proteomes" id="UP000232491">
    <property type="component" value="Chromosome"/>
</dbReference>
<organism evidence="1 2">
    <name type="scientific">Bifidobacterium breve</name>
    <dbReference type="NCBI Taxonomy" id="1685"/>
    <lineage>
        <taxon>Bacteria</taxon>
        <taxon>Bacillati</taxon>
        <taxon>Actinomycetota</taxon>
        <taxon>Actinomycetes</taxon>
        <taxon>Bifidobacteriales</taxon>
        <taxon>Bifidobacteriaceae</taxon>
        <taxon>Bifidobacterium</taxon>
    </lineage>
</organism>
<gene>
    <name evidence="1" type="ORF">BB215W447A_1114</name>
</gene>